<proteinExistence type="predicted"/>
<gene>
    <name evidence="3" type="ORF">SISNIDRAFT_453737</name>
</gene>
<keyword evidence="2" id="KW-0732">Signal</keyword>
<feature type="region of interest" description="Disordered" evidence="1">
    <location>
        <begin position="145"/>
        <end position="205"/>
    </location>
</feature>
<evidence type="ECO:0000256" key="1">
    <source>
        <dbReference type="SAM" id="MobiDB-lite"/>
    </source>
</evidence>
<feature type="signal peptide" evidence="2">
    <location>
        <begin position="1"/>
        <end position="19"/>
    </location>
</feature>
<feature type="chain" id="PRO_5007853773" evidence="2">
    <location>
        <begin position="20"/>
        <end position="259"/>
    </location>
</feature>
<accession>A0A164VCL7</accession>
<name>A0A164VCL7_9AGAM</name>
<sequence>MNFKHLAFLIFLCFQKVNGIHVRKQTNSIFPIITYPNGHTTWFVGQTHNVTWNAVPGDITADVFFATTDDLAPSGVFAATKFPLAAGRVEVIVPQKSNGNSYVVALLVEGNVSPPSQAFGIGVAPNPSRSSSIISVSSNASISLSSTSSLPSSSTTSSVNGTTTSTSPVTVTSSTAPPPSQSSSATSSPSSSGSTPSLTPGPSSSVASIISKVNSQAGEATSVAGVQPSAVTSVGFKNGLPNITDLFKFLSILSLFIFY</sequence>
<dbReference type="OrthoDB" id="2317741at2759"/>
<reference evidence="3 4" key="1">
    <citation type="journal article" date="2016" name="Mol. Biol. Evol.">
        <title>Comparative Genomics of Early-Diverging Mushroom-Forming Fungi Provides Insights into the Origins of Lignocellulose Decay Capabilities.</title>
        <authorList>
            <person name="Nagy L.G."/>
            <person name="Riley R."/>
            <person name="Tritt A."/>
            <person name="Adam C."/>
            <person name="Daum C."/>
            <person name="Floudas D."/>
            <person name="Sun H."/>
            <person name="Yadav J.S."/>
            <person name="Pangilinan J."/>
            <person name="Larsson K.H."/>
            <person name="Matsuura K."/>
            <person name="Barry K."/>
            <person name="Labutti K."/>
            <person name="Kuo R."/>
            <person name="Ohm R.A."/>
            <person name="Bhattacharya S.S."/>
            <person name="Shirouzu T."/>
            <person name="Yoshinaga Y."/>
            <person name="Martin F.M."/>
            <person name="Grigoriev I.V."/>
            <person name="Hibbett D.S."/>
        </authorList>
    </citation>
    <scope>NUCLEOTIDE SEQUENCE [LARGE SCALE GENOMIC DNA]</scope>
    <source>
        <strain evidence="3 4">HHB9708</strain>
    </source>
</reference>
<organism evidence="3 4">
    <name type="scientific">Sistotremastrum niveocremeum HHB9708</name>
    <dbReference type="NCBI Taxonomy" id="1314777"/>
    <lineage>
        <taxon>Eukaryota</taxon>
        <taxon>Fungi</taxon>
        <taxon>Dikarya</taxon>
        <taxon>Basidiomycota</taxon>
        <taxon>Agaricomycotina</taxon>
        <taxon>Agaricomycetes</taxon>
        <taxon>Sistotremastrales</taxon>
        <taxon>Sistotremastraceae</taxon>
        <taxon>Sertulicium</taxon>
        <taxon>Sertulicium niveocremeum</taxon>
    </lineage>
</organism>
<dbReference type="EMBL" id="KV419405">
    <property type="protein sequence ID" value="KZS94033.1"/>
    <property type="molecule type" value="Genomic_DNA"/>
</dbReference>
<protein>
    <submittedName>
        <fullName evidence="3">Uncharacterized protein</fullName>
    </submittedName>
</protein>
<dbReference type="AlphaFoldDB" id="A0A164VCL7"/>
<keyword evidence="4" id="KW-1185">Reference proteome</keyword>
<dbReference type="Proteomes" id="UP000076722">
    <property type="component" value="Unassembled WGS sequence"/>
</dbReference>
<evidence type="ECO:0000313" key="3">
    <source>
        <dbReference type="EMBL" id="KZS94033.1"/>
    </source>
</evidence>
<evidence type="ECO:0000256" key="2">
    <source>
        <dbReference type="SAM" id="SignalP"/>
    </source>
</evidence>
<evidence type="ECO:0000313" key="4">
    <source>
        <dbReference type="Proteomes" id="UP000076722"/>
    </source>
</evidence>